<dbReference type="AlphaFoldDB" id="A0A0D1Z7S2"/>
<dbReference type="PANTHER" id="PTHR12121">
    <property type="entry name" value="CARBON CATABOLITE REPRESSOR PROTEIN 4"/>
    <property type="match status" value="1"/>
</dbReference>
<evidence type="ECO:0000313" key="2">
    <source>
        <dbReference type="Proteomes" id="UP000053599"/>
    </source>
</evidence>
<gene>
    <name evidence="1" type="ORF">PV11_04931</name>
</gene>
<dbReference type="CDD" id="cd09083">
    <property type="entry name" value="EEP-1"/>
    <property type="match status" value="1"/>
</dbReference>
<dbReference type="HOGENOM" id="CLU_030508_0_0_1"/>
<dbReference type="InterPro" id="IPR036691">
    <property type="entry name" value="Endo/exonu/phosph_ase_sf"/>
</dbReference>
<dbReference type="GO" id="GO:0000175">
    <property type="term" value="F:3'-5'-RNA exonuclease activity"/>
    <property type="evidence" value="ECO:0007669"/>
    <property type="project" value="TreeGrafter"/>
</dbReference>
<dbReference type="PANTHER" id="PTHR12121:SF36">
    <property type="entry name" value="ENDONUCLEASE_EXONUCLEASE_PHOSPHATASE DOMAIN-CONTAINING PROTEIN"/>
    <property type="match status" value="1"/>
</dbReference>
<accession>A0A0D1Z7S2</accession>
<dbReference type="InterPro" id="IPR050410">
    <property type="entry name" value="CCR4/nocturin_mRNA_transcr"/>
</dbReference>
<dbReference type="Proteomes" id="UP000053599">
    <property type="component" value="Unassembled WGS sequence"/>
</dbReference>
<sequence>MGDTVSNTENLPNPSPLPVRIITHNIRFATDTPQKHERLWEDRLHYLSGHFKYHTRQFFSPQSTLVCMQEVLHGQLQDLAREAFGSSTSAEAPTNTGSDWIHVGVGRDDGKTKGEYSPIFFRQSAWECIHTETVWLNESGKVGEKGWDASSIRILTCAVLESRLSSQNDGQQESMASNKTILALNTHLDDQGEVARREAAKLILEVASRLQSKYAPYFTFLTGDLNSEPDGDAYHVLNAPGSGFVDARRVIAEQGNADGKIYAYGNELTFTGFDGDGAAKGKQRIDFVHLGISKSSEEESAELGKAKQMVQGYGVLPSRFDDEVWLSDHRAVVVDLLI</sequence>
<name>A0A0D1Z7S2_9EURO</name>
<dbReference type="STRING" id="1016849.A0A0D1Z7S2"/>
<proteinExistence type="predicted"/>
<protein>
    <submittedName>
        <fullName evidence="1">Uncharacterized protein</fullName>
    </submittedName>
</protein>
<dbReference type="SUPFAM" id="SSF56219">
    <property type="entry name" value="DNase I-like"/>
    <property type="match status" value="1"/>
</dbReference>
<dbReference type="EMBL" id="KN846952">
    <property type="protein sequence ID" value="KIV82863.1"/>
    <property type="molecule type" value="Genomic_DNA"/>
</dbReference>
<organism evidence="1 2">
    <name type="scientific">Exophiala sideris</name>
    <dbReference type="NCBI Taxonomy" id="1016849"/>
    <lineage>
        <taxon>Eukaryota</taxon>
        <taxon>Fungi</taxon>
        <taxon>Dikarya</taxon>
        <taxon>Ascomycota</taxon>
        <taxon>Pezizomycotina</taxon>
        <taxon>Eurotiomycetes</taxon>
        <taxon>Chaetothyriomycetidae</taxon>
        <taxon>Chaetothyriales</taxon>
        <taxon>Herpotrichiellaceae</taxon>
        <taxon>Exophiala</taxon>
    </lineage>
</organism>
<dbReference type="Gene3D" id="3.60.10.10">
    <property type="entry name" value="Endonuclease/exonuclease/phosphatase"/>
    <property type="match status" value="1"/>
</dbReference>
<evidence type="ECO:0000313" key="1">
    <source>
        <dbReference type="EMBL" id="KIV82863.1"/>
    </source>
</evidence>
<dbReference type="OrthoDB" id="276515at2759"/>
<reference evidence="1 2" key="1">
    <citation type="submission" date="2015-01" db="EMBL/GenBank/DDBJ databases">
        <title>The Genome Sequence of Exophiala sideris CBS121828.</title>
        <authorList>
            <consortium name="The Broad Institute Genomics Platform"/>
            <person name="Cuomo C."/>
            <person name="de Hoog S."/>
            <person name="Gorbushina A."/>
            <person name="Stielow B."/>
            <person name="Teixiera M."/>
            <person name="Abouelleil A."/>
            <person name="Chapman S.B."/>
            <person name="Priest M."/>
            <person name="Young S.K."/>
            <person name="Wortman J."/>
            <person name="Nusbaum C."/>
            <person name="Birren B."/>
        </authorList>
    </citation>
    <scope>NUCLEOTIDE SEQUENCE [LARGE SCALE GENOMIC DNA]</scope>
    <source>
        <strain evidence="1 2">CBS 121828</strain>
    </source>
</reference>